<evidence type="ECO:0000313" key="3">
    <source>
        <dbReference type="Proteomes" id="UP001598448"/>
    </source>
</evidence>
<protein>
    <submittedName>
        <fullName evidence="2">Uncharacterized protein</fullName>
    </submittedName>
</protein>
<dbReference type="RefSeq" id="WP_386710668.1">
    <property type="nucleotide sequence ID" value="NZ_JBHXIJ010000036.1"/>
</dbReference>
<keyword evidence="3" id="KW-1185">Reference proteome</keyword>
<evidence type="ECO:0000313" key="2">
    <source>
        <dbReference type="EMBL" id="MFD5098919.1"/>
    </source>
</evidence>
<feature type="compositionally biased region" description="Basic and acidic residues" evidence="1">
    <location>
        <begin position="16"/>
        <end position="26"/>
    </location>
</feature>
<dbReference type="EMBL" id="JBHXIJ010000036">
    <property type="protein sequence ID" value="MFD5098919.1"/>
    <property type="molecule type" value="Genomic_DNA"/>
</dbReference>
<comment type="caution">
    <text evidence="2">The sequence shown here is derived from an EMBL/GenBank/DDBJ whole genome shotgun (WGS) entry which is preliminary data.</text>
</comment>
<accession>A0ABW6FJ20</accession>
<dbReference type="Proteomes" id="UP001598448">
    <property type="component" value="Unassembled WGS sequence"/>
</dbReference>
<feature type="region of interest" description="Disordered" evidence="1">
    <location>
        <begin position="1"/>
        <end position="26"/>
    </location>
</feature>
<gene>
    <name evidence="2" type="ORF">ACFWJN_08110</name>
</gene>
<sequence>MSLASGPAWTTSQDDEGNHVKIEDRSPEQRVFTRRMMAAWSADDTATFEALFNAACDDPQRRRLYLRDLFQLTVDEAEIHGRRAGRLVTVVRQMNKSILKEGLQKDDWKPVV</sequence>
<evidence type="ECO:0000256" key="1">
    <source>
        <dbReference type="SAM" id="MobiDB-lite"/>
    </source>
</evidence>
<organism evidence="2 3">
    <name type="scientific">Streptomyces albidochromogenes</name>
    <dbReference type="NCBI Taxonomy" id="329524"/>
    <lineage>
        <taxon>Bacteria</taxon>
        <taxon>Bacillati</taxon>
        <taxon>Actinomycetota</taxon>
        <taxon>Actinomycetes</taxon>
        <taxon>Kitasatosporales</taxon>
        <taxon>Streptomycetaceae</taxon>
        <taxon>Streptomyces</taxon>
    </lineage>
</organism>
<name>A0ABW6FJ20_9ACTN</name>
<reference evidence="2 3" key="1">
    <citation type="submission" date="2024-09" db="EMBL/GenBank/DDBJ databases">
        <title>The Natural Products Discovery Center: Release of the First 8490 Sequenced Strains for Exploring Actinobacteria Biosynthetic Diversity.</title>
        <authorList>
            <person name="Kalkreuter E."/>
            <person name="Kautsar S.A."/>
            <person name="Yang D."/>
            <person name="Bader C.D."/>
            <person name="Teijaro C.N."/>
            <person name="Fluegel L."/>
            <person name="Davis C.M."/>
            <person name="Simpson J.R."/>
            <person name="Lauterbach L."/>
            <person name="Steele A.D."/>
            <person name="Gui C."/>
            <person name="Meng S."/>
            <person name="Li G."/>
            <person name="Viehrig K."/>
            <person name="Ye F."/>
            <person name="Su P."/>
            <person name="Kiefer A.F."/>
            <person name="Nichols A."/>
            <person name="Cepeda A.J."/>
            <person name="Yan W."/>
            <person name="Fan B."/>
            <person name="Jiang Y."/>
            <person name="Adhikari A."/>
            <person name="Zheng C.-J."/>
            <person name="Schuster L."/>
            <person name="Cowan T.M."/>
            <person name="Smanski M.J."/>
            <person name="Chevrette M.G."/>
            <person name="De Carvalho L.P.S."/>
            <person name="Shen B."/>
        </authorList>
    </citation>
    <scope>NUCLEOTIDE SEQUENCE [LARGE SCALE GENOMIC DNA]</scope>
    <source>
        <strain evidence="2 3">NPDC058348</strain>
    </source>
</reference>
<proteinExistence type="predicted"/>